<dbReference type="SMART" id="SM00248">
    <property type="entry name" value="ANK"/>
    <property type="match status" value="7"/>
</dbReference>
<feature type="transmembrane region" description="Helical" evidence="1">
    <location>
        <begin position="555"/>
        <end position="578"/>
    </location>
</feature>
<feature type="transmembrane region" description="Helical" evidence="1">
    <location>
        <begin position="636"/>
        <end position="655"/>
    </location>
</feature>
<dbReference type="EMBL" id="CM001884">
    <property type="protein sequence ID" value="EOY28822.1"/>
    <property type="molecule type" value="Genomic_DNA"/>
</dbReference>
<dbReference type="Proteomes" id="UP000026915">
    <property type="component" value="Chromosome 6"/>
</dbReference>
<evidence type="ECO:0000256" key="1">
    <source>
        <dbReference type="SAM" id="Phobius"/>
    </source>
</evidence>
<dbReference type="InterPro" id="IPR036770">
    <property type="entry name" value="Ankyrin_rpt-contain_sf"/>
</dbReference>
<dbReference type="eggNOG" id="KOG0504">
    <property type="taxonomic scope" value="Eukaryota"/>
</dbReference>
<evidence type="ECO:0000259" key="2">
    <source>
        <dbReference type="Pfam" id="PF13962"/>
    </source>
</evidence>
<feature type="transmembrane region" description="Helical" evidence="1">
    <location>
        <begin position="523"/>
        <end position="543"/>
    </location>
</feature>
<feature type="domain" description="PGG" evidence="2">
    <location>
        <begin position="511"/>
        <end position="621"/>
    </location>
</feature>
<dbReference type="OMA" id="GCTILHY"/>
<evidence type="ECO:0000313" key="4">
    <source>
        <dbReference type="Proteomes" id="UP000026915"/>
    </source>
</evidence>
<dbReference type="Pfam" id="PF12796">
    <property type="entry name" value="Ank_2"/>
    <property type="match status" value="2"/>
</dbReference>
<organism evidence="3 4">
    <name type="scientific">Theobroma cacao</name>
    <name type="common">Cacao</name>
    <name type="synonym">Cocoa</name>
    <dbReference type="NCBI Taxonomy" id="3641"/>
    <lineage>
        <taxon>Eukaryota</taxon>
        <taxon>Viridiplantae</taxon>
        <taxon>Streptophyta</taxon>
        <taxon>Embryophyta</taxon>
        <taxon>Tracheophyta</taxon>
        <taxon>Spermatophyta</taxon>
        <taxon>Magnoliopsida</taxon>
        <taxon>eudicotyledons</taxon>
        <taxon>Gunneridae</taxon>
        <taxon>Pentapetalae</taxon>
        <taxon>rosids</taxon>
        <taxon>malvids</taxon>
        <taxon>Malvales</taxon>
        <taxon>Malvaceae</taxon>
        <taxon>Byttnerioideae</taxon>
        <taxon>Theobroma</taxon>
    </lineage>
</organism>
<proteinExistence type="predicted"/>
<dbReference type="Gene3D" id="1.25.40.20">
    <property type="entry name" value="Ankyrin repeat-containing domain"/>
    <property type="match status" value="3"/>
</dbReference>
<keyword evidence="1" id="KW-1133">Transmembrane helix</keyword>
<dbReference type="PANTHER" id="PTHR24177">
    <property type="entry name" value="CASKIN"/>
    <property type="match status" value="1"/>
</dbReference>
<evidence type="ECO:0000313" key="3">
    <source>
        <dbReference type="EMBL" id="EOY28822.1"/>
    </source>
</evidence>
<keyword evidence="1" id="KW-0472">Membrane</keyword>
<gene>
    <name evidence="3" type="ORF">TCM_030312</name>
</gene>
<dbReference type="PANTHER" id="PTHR24177:SF215">
    <property type="entry name" value="PGG DOMAIN-CONTAINING PROTEIN"/>
    <property type="match status" value="1"/>
</dbReference>
<keyword evidence="1" id="KW-0812">Transmembrane</keyword>
<dbReference type="Pfam" id="PF13962">
    <property type="entry name" value="PGG"/>
    <property type="match status" value="1"/>
</dbReference>
<dbReference type="InterPro" id="IPR026961">
    <property type="entry name" value="PGG_dom"/>
</dbReference>
<dbReference type="SUPFAM" id="SSF48403">
    <property type="entry name" value="Ankyrin repeat"/>
    <property type="match status" value="2"/>
</dbReference>
<protein>
    <submittedName>
        <fullName evidence="3">Ankyrin repeat family protein, putative</fullName>
    </submittedName>
</protein>
<feature type="transmembrane region" description="Helical" evidence="1">
    <location>
        <begin position="598"/>
        <end position="624"/>
    </location>
</feature>
<dbReference type="InParanoid" id="A0A061GI29"/>
<name>A0A061GI29_THECC</name>
<sequence length="685" mass="78107">MEKEIDTQTEMATVFEHTRMPYESALQDDAPSLKNFYSCRPDDTLFMPITAGKDTVFHIAAYRGSEELLRVLLEMVPPSRKRDVLKLKNIHGNTILHEVAVSGKVKAADFLVRTLLLPHGSSTVHEKDIREREEILADRNNLGETPLYRAAAFGSAKMVMYLAKEIEEVGTLHDHFKRNDGISILHIAVIYQNFDSAIWLLNKDPNLASYKMEKDGKTCLHLLASMPTAFRSTSRKNIFTEFLYDRLPDSLGDDDDDDDDKFNPLISSIRTQDLERGRGQPSKISDTSFRMRMYRRLWRCLAKGWKTIEKLWTKKKMNTSAVKLMGMLVRRDASWLEPHEAEEDNLICLDREEEDMEAAPSAKRRSRLPDTPLLTAARTGIQEIVKEILEVYPQAVEHVNQNGQNILHLAILHRHSHIFDLVNQKKEASHRLVLGIDNYGCTILHYTAVMEYYTGGTSTTVALKLQEELKWFKDVQHRIPLYYTMHRNKENLTAKESFNKKHGDQHKAAQEWVKNTSQSCSTVAVLVATVVFAAAYTAPGGYLANGKPLLLDRPLYSFFTVMDVAGLASSLTSVVVFLSVLTSSLEIDDFLRTLPRKLMLGFIFLFFSVTATMLSFTATILLLIHLEKKWTATLTYAAAFLPICVFAMFQFPLYYEYTVAAIRSIVDFIQAILPGNWDLDRFRPN</sequence>
<dbReference type="GO" id="GO:0016020">
    <property type="term" value="C:membrane"/>
    <property type="evidence" value="ECO:0000318"/>
    <property type="project" value="GO_Central"/>
</dbReference>
<dbReference type="InterPro" id="IPR002110">
    <property type="entry name" value="Ankyrin_rpt"/>
</dbReference>
<dbReference type="Gramene" id="EOY28822">
    <property type="protein sequence ID" value="EOY28822"/>
    <property type="gene ID" value="TCM_030312"/>
</dbReference>
<accession>A0A061GI29</accession>
<keyword evidence="4" id="KW-1185">Reference proteome</keyword>
<dbReference type="AlphaFoldDB" id="A0A061GI29"/>
<dbReference type="HOGENOM" id="CLU_016885_2_0_1"/>
<reference evidence="3 4" key="1">
    <citation type="journal article" date="2013" name="Genome Biol.">
        <title>The genome sequence of the most widely cultivated cacao type and its use to identify candidate genes regulating pod color.</title>
        <authorList>
            <person name="Motamayor J.C."/>
            <person name="Mockaitis K."/>
            <person name="Schmutz J."/>
            <person name="Haiminen N."/>
            <person name="Iii D.L."/>
            <person name="Cornejo O."/>
            <person name="Findley S.D."/>
            <person name="Zheng P."/>
            <person name="Utro F."/>
            <person name="Royaert S."/>
            <person name="Saski C."/>
            <person name="Jenkins J."/>
            <person name="Podicheti R."/>
            <person name="Zhao M."/>
            <person name="Scheffler B.E."/>
            <person name="Stack J.C."/>
            <person name="Feltus F.A."/>
            <person name="Mustiga G.M."/>
            <person name="Amores F."/>
            <person name="Phillips W."/>
            <person name="Marelli J.P."/>
            <person name="May G.D."/>
            <person name="Shapiro H."/>
            <person name="Ma J."/>
            <person name="Bustamante C.D."/>
            <person name="Schnell R.J."/>
            <person name="Main D."/>
            <person name="Gilbert D."/>
            <person name="Parida L."/>
            <person name="Kuhn D.N."/>
        </authorList>
    </citation>
    <scope>NUCLEOTIDE SEQUENCE [LARGE SCALE GENOMIC DNA]</scope>
    <source>
        <strain evidence="4">cv. Matina 1-6</strain>
    </source>
</reference>